<reference evidence="4 5" key="1">
    <citation type="submission" date="2019-06" db="EMBL/GenBank/DDBJ databases">
        <title>Whole genome shotgun sequence of Glutamicibacter nicotianae NBRC 14234.</title>
        <authorList>
            <person name="Hosoyama A."/>
            <person name="Uohara A."/>
            <person name="Ohji S."/>
            <person name="Ichikawa N."/>
        </authorList>
    </citation>
    <scope>NUCLEOTIDE SEQUENCE [LARGE SCALE GENOMIC DNA]</scope>
    <source>
        <strain evidence="4 5">NBRC 14234</strain>
    </source>
</reference>
<dbReference type="PANTHER" id="PTHR11364">
    <property type="entry name" value="THIOSULFATE SULFERTANSFERASE"/>
    <property type="match status" value="1"/>
</dbReference>
<comment type="caution">
    <text evidence="4">The sequence shown here is derived from an EMBL/GenBank/DDBJ whole genome shotgun (WGS) entry which is preliminary data.</text>
</comment>
<dbReference type="Gene3D" id="3.40.250.10">
    <property type="entry name" value="Rhodanese-like domain"/>
    <property type="match status" value="2"/>
</dbReference>
<feature type="domain" description="Rhodanese" evidence="3">
    <location>
        <begin position="16"/>
        <end position="134"/>
    </location>
</feature>
<dbReference type="PROSITE" id="PS00380">
    <property type="entry name" value="RHODANESE_1"/>
    <property type="match status" value="1"/>
</dbReference>
<gene>
    <name evidence="4" type="primary">sseA</name>
    <name evidence="4" type="ORF">ANI01nite_26800</name>
</gene>
<dbReference type="PANTHER" id="PTHR11364:SF27">
    <property type="entry name" value="SULFURTRANSFERASE"/>
    <property type="match status" value="1"/>
</dbReference>
<evidence type="ECO:0000259" key="3">
    <source>
        <dbReference type="PROSITE" id="PS50206"/>
    </source>
</evidence>
<dbReference type="Pfam" id="PF00581">
    <property type="entry name" value="Rhodanese"/>
    <property type="match status" value="1"/>
</dbReference>
<keyword evidence="2" id="KW-0677">Repeat</keyword>
<dbReference type="InterPro" id="IPR001763">
    <property type="entry name" value="Rhodanese-like_dom"/>
</dbReference>
<keyword evidence="5" id="KW-1185">Reference proteome</keyword>
<dbReference type="InterPro" id="IPR045078">
    <property type="entry name" value="TST/MPST-like"/>
</dbReference>
<evidence type="ECO:0000256" key="2">
    <source>
        <dbReference type="ARBA" id="ARBA00022737"/>
    </source>
</evidence>
<proteinExistence type="predicted"/>
<feature type="domain" description="Rhodanese" evidence="3">
    <location>
        <begin position="160"/>
        <end position="270"/>
    </location>
</feature>
<evidence type="ECO:0000313" key="5">
    <source>
        <dbReference type="Proteomes" id="UP000316242"/>
    </source>
</evidence>
<dbReference type="InterPro" id="IPR001307">
    <property type="entry name" value="Thiosulphate_STrfase_CS"/>
</dbReference>
<dbReference type="SMART" id="SM00450">
    <property type="entry name" value="RHOD"/>
    <property type="match status" value="2"/>
</dbReference>
<dbReference type="CDD" id="cd01448">
    <property type="entry name" value="TST_Repeat_1"/>
    <property type="match status" value="1"/>
</dbReference>
<organism evidence="4 5">
    <name type="scientific">Glutamicibacter nicotianae</name>
    <name type="common">Arthrobacter nicotianae</name>
    <dbReference type="NCBI Taxonomy" id="37929"/>
    <lineage>
        <taxon>Bacteria</taxon>
        <taxon>Bacillati</taxon>
        <taxon>Actinomycetota</taxon>
        <taxon>Actinomycetes</taxon>
        <taxon>Micrococcales</taxon>
        <taxon>Micrococcaceae</taxon>
        <taxon>Glutamicibacter</taxon>
    </lineage>
</organism>
<dbReference type="PROSITE" id="PS50206">
    <property type="entry name" value="RHODANESE_3"/>
    <property type="match status" value="2"/>
</dbReference>
<accession>A0ABQ0RNT1</accession>
<protein>
    <submittedName>
        <fullName evidence="4">Sulfurtransferase</fullName>
    </submittedName>
</protein>
<dbReference type="Proteomes" id="UP000316242">
    <property type="component" value="Unassembled WGS sequence"/>
</dbReference>
<sequence length="278" mass="29465">MNPLISAAQLREILDAGQNPVLLDVRWVLGRDDGAQNYAAGHIPGAVFVDLEKELSGTPGEHTGRHPLPLPADFEAAARRWGIDGGSEVVVYDDAGALAAARAWWLLRHAGFERVQVLDGGLGAWTDAGGQLALGYEQAEPGSVSLSWGRMPVVEYEELGQVAGTLIDSRATARYLGIEEPVDPVAGHIPGARNRPTTDNLDAQMRFHAPEALQASFAKLGAERPGSAAYCGSGITASHQVLAAATAGIELALFPGSWSEYCSYPDAPIATSDEQHRH</sequence>
<dbReference type="RefSeq" id="WP_141358551.1">
    <property type="nucleotide sequence ID" value="NZ_BAAAWM010000001.1"/>
</dbReference>
<evidence type="ECO:0000313" key="4">
    <source>
        <dbReference type="EMBL" id="GEC13477.1"/>
    </source>
</evidence>
<evidence type="ECO:0000256" key="1">
    <source>
        <dbReference type="ARBA" id="ARBA00022679"/>
    </source>
</evidence>
<name>A0ABQ0RNT1_GLUNI</name>
<dbReference type="InterPro" id="IPR036873">
    <property type="entry name" value="Rhodanese-like_dom_sf"/>
</dbReference>
<dbReference type="EMBL" id="BJNE01000014">
    <property type="protein sequence ID" value="GEC13477.1"/>
    <property type="molecule type" value="Genomic_DNA"/>
</dbReference>
<keyword evidence="1" id="KW-0808">Transferase</keyword>
<dbReference type="SUPFAM" id="SSF52821">
    <property type="entry name" value="Rhodanese/Cell cycle control phosphatase"/>
    <property type="match status" value="2"/>
</dbReference>